<name>A0A0A0K1D4_CUCSA</name>
<dbReference type="PANTHER" id="PTHR35274">
    <property type="entry name" value="E6-LIKE PROTEIN"/>
    <property type="match status" value="1"/>
</dbReference>
<dbReference type="Gramene" id="KGN43470">
    <property type="protein sequence ID" value="KGN43470"/>
    <property type="gene ID" value="Csa_7G038700"/>
</dbReference>
<dbReference type="KEGG" id="csv:105436228"/>
<evidence type="ECO:0008006" key="5">
    <source>
        <dbReference type="Google" id="ProtNLM"/>
    </source>
</evidence>
<accession>A0A0A0K1D4</accession>
<evidence type="ECO:0000313" key="4">
    <source>
        <dbReference type="Proteomes" id="UP000029981"/>
    </source>
</evidence>
<keyword evidence="4" id="KW-1185">Reference proteome</keyword>
<gene>
    <name evidence="3" type="ORF">Csa_7G038700</name>
</gene>
<dbReference type="OMA" id="PSNYNEH"/>
<dbReference type="OrthoDB" id="749662at2759"/>
<reference evidence="3 4" key="1">
    <citation type="journal article" date="2009" name="Nat. Genet.">
        <title>The genome of the cucumber, Cucumis sativus L.</title>
        <authorList>
            <person name="Huang S."/>
            <person name="Li R."/>
            <person name="Zhang Z."/>
            <person name="Li L."/>
            <person name="Gu X."/>
            <person name="Fan W."/>
            <person name="Lucas W.J."/>
            <person name="Wang X."/>
            <person name="Xie B."/>
            <person name="Ni P."/>
            <person name="Ren Y."/>
            <person name="Zhu H."/>
            <person name="Li J."/>
            <person name="Lin K."/>
            <person name="Jin W."/>
            <person name="Fei Z."/>
            <person name="Li G."/>
            <person name="Staub J."/>
            <person name="Kilian A."/>
            <person name="van der Vossen E.A."/>
            <person name="Wu Y."/>
            <person name="Guo J."/>
            <person name="He J."/>
            <person name="Jia Z."/>
            <person name="Ren Y."/>
            <person name="Tian G."/>
            <person name="Lu Y."/>
            <person name="Ruan J."/>
            <person name="Qian W."/>
            <person name="Wang M."/>
            <person name="Huang Q."/>
            <person name="Li B."/>
            <person name="Xuan Z."/>
            <person name="Cao J."/>
            <person name="Asan"/>
            <person name="Wu Z."/>
            <person name="Zhang J."/>
            <person name="Cai Q."/>
            <person name="Bai Y."/>
            <person name="Zhao B."/>
            <person name="Han Y."/>
            <person name="Li Y."/>
            <person name="Li X."/>
            <person name="Wang S."/>
            <person name="Shi Q."/>
            <person name="Liu S."/>
            <person name="Cho W.K."/>
            <person name="Kim J.Y."/>
            <person name="Xu Y."/>
            <person name="Heller-Uszynska K."/>
            <person name="Miao H."/>
            <person name="Cheng Z."/>
            <person name="Zhang S."/>
            <person name="Wu J."/>
            <person name="Yang Y."/>
            <person name="Kang H."/>
            <person name="Li M."/>
            <person name="Liang H."/>
            <person name="Ren X."/>
            <person name="Shi Z."/>
            <person name="Wen M."/>
            <person name="Jian M."/>
            <person name="Yang H."/>
            <person name="Zhang G."/>
            <person name="Yang Z."/>
            <person name="Chen R."/>
            <person name="Liu S."/>
            <person name="Li J."/>
            <person name="Ma L."/>
            <person name="Liu H."/>
            <person name="Zhou Y."/>
            <person name="Zhao J."/>
            <person name="Fang X."/>
            <person name="Li G."/>
            <person name="Fang L."/>
            <person name="Li Y."/>
            <person name="Liu D."/>
            <person name="Zheng H."/>
            <person name="Zhang Y."/>
            <person name="Qin N."/>
            <person name="Li Z."/>
            <person name="Yang G."/>
            <person name="Yang S."/>
            <person name="Bolund L."/>
            <person name="Kristiansen K."/>
            <person name="Zheng H."/>
            <person name="Li S."/>
            <person name="Zhang X."/>
            <person name="Yang H."/>
            <person name="Wang J."/>
            <person name="Sun R."/>
            <person name="Zhang B."/>
            <person name="Jiang S."/>
            <person name="Wang J."/>
            <person name="Du Y."/>
            <person name="Li S."/>
        </authorList>
    </citation>
    <scope>NUCLEOTIDE SEQUENCE [LARGE SCALE GENOMIC DNA]</scope>
    <source>
        <strain evidence="4">cv. 9930</strain>
    </source>
</reference>
<evidence type="ECO:0000256" key="1">
    <source>
        <dbReference type="SAM" id="MobiDB-lite"/>
    </source>
</evidence>
<feature type="chain" id="PRO_5001964793" description="Protein E6-like" evidence="2">
    <location>
        <begin position="35"/>
        <end position="253"/>
    </location>
</feature>
<dbReference type="InterPro" id="IPR040290">
    <property type="entry name" value="Prot_E6-like"/>
</dbReference>
<dbReference type="EMBL" id="CM002928">
    <property type="protein sequence ID" value="KGN43470.1"/>
    <property type="molecule type" value="Genomic_DNA"/>
</dbReference>
<feature type="compositionally biased region" description="Basic and acidic residues" evidence="1">
    <location>
        <begin position="176"/>
        <end position="196"/>
    </location>
</feature>
<evidence type="ECO:0000313" key="3">
    <source>
        <dbReference type="EMBL" id="KGN43470.1"/>
    </source>
</evidence>
<dbReference type="AlphaFoldDB" id="A0A0A0K1D4"/>
<reference evidence="3 4" key="3">
    <citation type="journal article" date="2010" name="BMC Genomics">
        <title>Transcriptome sequencing and comparative analysis of cucumber flowers with different sex types.</title>
        <authorList>
            <person name="Guo S."/>
            <person name="Zheng Y."/>
            <person name="Joung J.G."/>
            <person name="Liu S."/>
            <person name="Zhang Z."/>
            <person name="Crasta O.R."/>
            <person name="Sobral B.W."/>
            <person name="Xu Y."/>
            <person name="Huang S."/>
            <person name="Fei Z."/>
        </authorList>
    </citation>
    <scope>NUCLEOTIDE SEQUENCE [LARGE SCALE GENOMIC DNA]</scope>
    <source>
        <strain evidence="4">cv. 9930</strain>
    </source>
</reference>
<organism evidence="3 4">
    <name type="scientific">Cucumis sativus</name>
    <name type="common">Cucumber</name>
    <dbReference type="NCBI Taxonomy" id="3659"/>
    <lineage>
        <taxon>Eukaryota</taxon>
        <taxon>Viridiplantae</taxon>
        <taxon>Streptophyta</taxon>
        <taxon>Embryophyta</taxon>
        <taxon>Tracheophyta</taxon>
        <taxon>Spermatophyta</taxon>
        <taxon>Magnoliopsida</taxon>
        <taxon>eudicotyledons</taxon>
        <taxon>Gunneridae</taxon>
        <taxon>Pentapetalae</taxon>
        <taxon>rosids</taxon>
        <taxon>fabids</taxon>
        <taxon>Cucurbitales</taxon>
        <taxon>Cucurbitaceae</taxon>
        <taxon>Benincaseae</taxon>
        <taxon>Cucumis</taxon>
    </lineage>
</organism>
<feature type="region of interest" description="Disordered" evidence="1">
    <location>
        <begin position="164"/>
        <end position="253"/>
    </location>
</feature>
<feature type="compositionally biased region" description="Basic and acidic residues" evidence="1">
    <location>
        <begin position="235"/>
        <end position="253"/>
    </location>
</feature>
<dbReference type="Proteomes" id="UP000029981">
    <property type="component" value="Chromosome 7"/>
</dbReference>
<evidence type="ECO:0000256" key="2">
    <source>
        <dbReference type="SAM" id="SignalP"/>
    </source>
</evidence>
<reference evidence="3 4" key="4">
    <citation type="journal article" date="2011" name="BMC Genomics">
        <title>RNA-Seq improves annotation of protein-coding genes in the cucumber genome.</title>
        <authorList>
            <person name="Li Z."/>
            <person name="Zhang Z."/>
            <person name="Yan P."/>
            <person name="Huang S."/>
            <person name="Fei Z."/>
            <person name="Lin K."/>
        </authorList>
    </citation>
    <scope>NUCLEOTIDE SEQUENCE [LARGE SCALE GENOMIC DNA]</scope>
    <source>
        <strain evidence="4">cv. 9930</strain>
    </source>
</reference>
<proteinExistence type="predicted"/>
<feature type="signal peptide" evidence="2">
    <location>
        <begin position="1"/>
        <end position="34"/>
    </location>
</feature>
<feature type="compositionally biased region" description="Basic and acidic residues" evidence="1">
    <location>
        <begin position="206"/>
        <end position="223"/>
    </location>
</feature>
<reference evidence="3 4" key="2">
    <citation type="journal article" date="2009" name="PLoS ONE">
        <title>An integrated genetic and cytogenetic map of the cucumber genome.</title>
        <authorList>
            <person name="Ren Y."/>
            <person name="Zhang Z."/>
            <person name="Liu J."/>
            <person name="Staub J.E."/>
            <person name="Han Y."/>
            <person name="Cheng Z."/>
            <person name="Li X."/>
            <person name="Lu J."/>
            <person name="Miao H."/>
            <person name="Kang H."/>
            <person name="Xie B."/>
            <person name="Gu X."/>
            <person name="Wang X."/>
            <person name="Du Y."/>
            <person name="Jin W."/>
            <person name="Huang S."/>
        </authorList>
    </citation>
    <scope>NUCLEOTIDE SEQUENCE [LARGE SCALE GENOMIC DNA]</scope>
    <source>
        <strain evidence="4">cv. 9930</strain>
    </source>
</reference>
<protein>
    <recommendedName>
        <fullName evidence="5">Protein E6-like</fullName>
    </recommendedName>
</protein>
<keyword evidence="2" id="KW-0732">Signal</keyword>
<dbReference type="STRING" id="3659.A0A0A0K1D4"/>
<sequence length="253" mass="29257">MAAASASATFKFNHLSFSFFFFFLLLISSVQIEARVNKFFSKFIHTDHEVVPNTLSPAPLSVPPETSPSLAPTPAPAPFFDESQNAYGLYGSDPDADENTRTITDVEEEILGGEGDQDEGNDKSGFPMNNFVETRNEEEQYQNKNYENNNGFRNSEYDNRNEYRNSEYENNNNEGRNYEDQRNFEEGGYRRSRFEPTEQEGMSDTRFMENGRYFHDINSRNDEENGSYGSKKKYPKYEFDSMEEYERSEGLLP</sequence>
<dbReference type="PANTHER" id="PTHR35274:SF5">
    <property type="entry name" value="PROTEIN E6-LIKE"/>
    <property type="match status" value="1"/>
</dbReference>